<protein>
    <recommendedName>
        <fullName evidence="3">Translation initiation factor IF-2</fullName>
    </recommendedName>
</protein>
<sequence length="558" mass="54292">MERNLFGSAGPENASGREVPEYHGGDDPAADEEAPVGAIGAPARAQAEGNTGSVESGLDERPGRRPGTLGRDPEPEAEGSTEEEALPVTAAIGALGAVAGAAVGTAATGTAIRTVPSAHDPGRAEAAVSTAVQPTAEVARTEAAKEAGASAGGAAGTRAESAGSSGAAASPASAGSSEPPAVSAAVASAPAAAQAGQSATHIDSGDEAGDGDGPERGGPGVVGRVPRPMRIAAAFAGAALIATPFIVAGLQGGDDGQAARREQAAAWNGGKTKDGFVPGTDPQQRGGEAGSAPHTGQGGGGDQRGGAGSGDGGAGNGTHALSGVPAGSGVTGDHPAGQAKSEAGTGSGGESRTTTGGSPSSQPGGGSGGTKTSGSGASKGAAAQGPSTVFSAIAGPYCSGPQRFQMHDYVSDKRTGWSSSTGGYKGSGCDGRYVSMPMSGGSGDGANSVNWLFDTSADAKQCRISVYIPRSSDVMRVGGTATYYSVYRAFTPKGDNLVGSFSINQVAHQGGWYDVSGTFPVGTRKISVKMHDRGTNKKGSTKTYAHHAAAAVRVNCTG</sequence>
<evidence type="ECO:0000313" key="2">
    <source>
        <dbReference type="EMBL" id="WTU44640.1"/>
    </source>
</evidence>
<feature type="compositionally biased region" description="Acidic residues" evidence="1">
    <location>
        <begin position="75"/>
        <end position="85"/>
    </location>
</feature>
<gene>
    <name evidence="2" type="ORF">OHV25_36135</name>
</gene>
<feature type="region of interest" description="Disordered" evidence="1">
    <location>
        <begin position="1"/>
        <end position="86"/>
    </location>
</feature>
<evidence type="ECO:0000256" key="1">
    <source>
        <dbReference type="SAM" id="MobiDB-lite"/>
    </source>
</evidence>
<reference evidence="2" key="1">
    <citation type="submission" date="2022-10" db="EMBL/GenBank/DDBJ databases">
        <title>The complete genomes of actinobacterial strains from the NBC collection.</title>
        <authorList>
            <person name="Joergensen T.S."/>
            <person name="Alvarez Arevalo M."/>
            <person name="Sterndorff E.B."/>
            <person name="Faurdal D."/>
            <person name="Vuksanovic O."/>
            <person name="Mourched A.-S."/>
            <person name="Charusanti P."/>
            <person name="Shaw S."/>
            <person name="Blin K."/>
            <person name="Weber T."/>
        </authorList>
    </citation>
    <scope>NUCLEOTIDE SEQUENCE</scope>
    <source>
        <strain evidence="2">NBC_00060</strain>
    </source>
</reference>
<feature type="compositionally biased region" description="Low complexity" evidence="1">
    <location>
        <begin position="156"/>
        <end position="199"/>
    </location>
</feature>
<dbReference type="AlphaFoldDB" id="A0AAU2HBF1"/>
<feature type="compositionally biased region" description="Low complexity" evidence="1">
    <location>
        <begin position="339"/>
        <end position="362"/>
    </location>
</feature>
<evidence type="ECO:0008006" key="3">
    <source>
        <dbReference type="Google" id="ProtNLM"/>
    </source>
</evidence>
<dbReference type="EMBL" id="CP108253">
    <property type="protein sequence ID" value="WTU44640.1"/>
    <property type="molecule type" value="Genomic_DNA"/>
</dbReference>
<feature type="compositionally biased region" description="Gly residues" evidence="1">
    <location>
        <begin position="296"/>
        <end position="316"/>
    </location>
</feature>
<proteinExistence type="predicted"/>
<name>A0AAU2HBF1_9ACTN</name>
<feature type="compositionally biased region" description="Low complexity" evidence="1">
    <location>
        <begin position="372"/>
        <end position="383"/>
    </location>
</feature>
<organism evidence="2">
    <name type="scientific">Streptomyces sp. NBC_00060</name>
    <dbReference type="NCBI Taxonomy" id="2975636"/>
    <lineage>
        <taxon>Bacteria</taxon>
        <taxon>Bacillati</taxon>
        <taxon>Actinomycetota</taxon>
        <taxon>Actinomycetes</taxon>
        <taxon>Kitasatosporales</taxon>
        <taxon>Streptomycetaceae</taxon>
        <taxon>Streptomyces</taxon>
    </lineage>
</organism>
<feature type="region of interest" description="Disordered" evidence="1">
    <location>
        <begin position="258"/>
        <end position="383"/>
    </location>
</feature>
<feature type="region of interest" description="Disordered" evidence="1">
    <location>
        <begin position="115"/>
        <end position="224"/>
    </location>
</feature>
<accession>A0AAU2HBF1</accession>